<feature type="compositionally biased region" description="Basic and acidic residues" evidence="1">
    <location>
        <begin position="14"/>
        <end position="27"/>
    </location>
</feature>
<proteinExistence type="predicted"/>
<evidence type="ECO:0000313" key="2">
    <source>
        <dbReference type="EMBL" id="KAK3221638.1"/>
    </source>
</evidence>
<comment type="caution">
    <text evidence="2">The sequence shown here is derived from an EMBL/GenBank/DDBJ whole genome shotgun (WGS) entry which is preliminary data.</text>
</comment>
<gene>
    <name evidence="2" type="ORF">Dsin_008663</name>
</gene>
<sequence length="78" mass="8921">MDHIWHTQMSQYDGTREADPAPDRPEGEDVANELEGLRPITHEEMGIRRDLHPTESNGKIVLTPACYSMTKDEKKKLC</sequence>
<dbReference type="EMBL" id="JANJYJ010000003">
    <property type="protein sequence ID" value="KAK3221638.1"/>
    <property type="molecule type" value="Genomic_DNA"/>
</dbReference>
<dbReference type="AlphaFoldDB" id="A0AAE0AP44"/>
<organism evidence="2 3">
    <name type="scientific">Dipteronia sinensis</name>
    <dbReference type="NCBI Taxonomy" id="43782"/>
    <lineage>
        <taxon>Eukaryota</taxon>
        <taxon>Viridiplantae</taxon>
        <taxon>Streptophyta</taxon>
        <taxon>Embryophyta</taxon>
        <taxon>Tracheophyta</taxon>
        <taxon>Spermatophyta</taxon>
        <taxon>Magnoliopsida</taxon>
        <taxon>eudicotyledons</taxon>
        <taxon>Gunneridae</taxon>
        <taxon>Pentapetalae</taxon>
        <taxon>rosids</taxon>
        <taxon>malvids</taxon>
        <taxon>Sapindales</taxon>
        <taxon>Sapindaceae</taxon>
        <taxon>Hippocastanoideae</taxon>
        <taxon>Acereae</taxon>
        <taxon>Dipteronia</taxon>
    </lineage>
</organism>
<evidence type="ECO:0000313" key="3">
    <source>
        <dbReference type="Proteomes" id="UP001281410"/>
    </source>
</evidence>
<reference evidence="2" key="1">
    <citation type="journal article" date="2023" name="Plant J.">
        <title>Genome sequences and population genomics provide insights into the demographic history, inbreeding, and mutation load of two 'living fossil' tree species of Dipteronia.</title>
        <authorList>
            <person name="Feng Y."/>
            <person name="Comes H.P."/>
            <person name="Chen J."/>
            <person name="Zhu S."/>
            <person name="Lu R."/>
            <person name="Zhang X."/>
            <person name="Li P."/>
            <person name="Qiu J."/>
            <person name="Olsen K.M."/>
            <person name="Qiu Y."/>
        </authorList>
    </citation>
    <scope>NUCLEOTIDE SEQUENCE</scope>
    <source>
        <strain evidence="2">NBL</strain>
    </source>
</reference>
<evidence type="ECO:0000256" key="1">
    <source>
        <dbReference type="SAM" id="MobiDB-lite"/>
    </source>
</evidence>
<name>A0AAE0AP44_9ROSI</name>
<feature type="region of interest" description="Disordered" evidence="1">
    <location>
        <begin position="1"/>
        <end position="43"/>
    </location>
</feature>
<dbReference type="Proteomes" id="UP001281410">
    <property type="component" value="Unassembled WGS sequence"/>
</dbReference>
<keyword evidence="3" id="KW-1185">Reference proteome</keyword>
<accession>A0AAE0AP44</accession>
<protein>
    <submittedName>
        <fullName evidence="2">Uncharacterized protein</fullName>
    </submittedName>
</protein>